<feature type="transmembrane region" description="Helical" evidence="1">
    <location>
        <begin position="162"/>
        <end position="183"/>
    </location>
</feature>
<keyword evidence="1" id="KW-0812">Transmembrane</keyword>
<protein>
    <submittedName>
        <fullName evidence="2">25539_t:CDS:1</fullName>
    </submittedName>
</protein>
<proteinExistence type="predicted"/>
<dbReference type="Proteomes" id="UP000789405">
    <property type="component" value="Unassembled WGS sequence"/>
</dbReference>
<dbReference type="OrthoDB" id="2406474at2759"/>
<keyword evidence="3" id="KW-1185">Reference proteome</keyword>
<dbReference type="EMBL" id="CAJVPY010008148">
    <property type="protein sequence ID" value="CAG8692120.1"/>
    <property type="molecule type" value="Genomic_DNA"/>
</dbReference>
<accession>A0A9N9ERH1</accession>
<dbReference type="AlphaFoldDB" id="A0A9N9ERH1"/>
<keyword evidence="1" id="KW-0472">Membrane</keyword>
<reference evidence="2" key="1">
    <citation type="submission" date="2021-06" db="EMBL/GenBank/DDBJ databases">
        <authorList>
            <person name="Kallberg Y."/>
            <person name="Tangrot J."/>
            <person name="Rosling A."/>
        </authorList>
    </citation>
    <scope>NUCLEOTIDE SEQUENCE</scope>
    <source>
        <strain evidence="2">MA453B</strain>
    </source>
</reference>
<keyword evidence="1" id="KW-1133">Transmembrane helix</keyword>
<gene>
    <name evidence="2" type="ORF">DERYTH_LOCUS12448</name>
</gene>
<comment type="caution">
    <text evidence="2">The sequence shown here is derived from an EMBL/GenBank/DDBJ whole genome shotgun (WGS) entry which is preliminary data.</text>
</comment>
<name>A0A9N9ERH1_9GLOM</name>
<evidence type="ECO:0000313" key="2">
    <source>
        <dbReference type="EMBL" id="CAG8692120.1"/>
    </source>
</evidence>
<evidence type="ECO:0000313" key="3">
    <source>
        <dbReference type="Proteomes" id="UP000789405"/>
    </source>
</evidence>
<evidence type="ECO:0000256" key="1">
    <source>
        <dbReference type="SAM" id="Phobius"/>
    </source>
</evidence>
<sequence length="289" mass="33384">MTEEVPSIKYTLISPNGVPSPDLYFAFTRNFTISCTIDNSDRDCGDYITTTMNYTNTPFDPFNPLVGSFLPKGKIMLSSRNIRANNVNNPYFLLISINITDPSYNPYADNGPMYMYAYDAGRYSHKKFVGNFKNPPPPYDKFVKSIYRLNQYYYSPPAGQSVITVLGITAALYSAIASFYVFLFGMNLSKPWGYLQKIRCFRRRTKKGLLPFVVGSLANIEEKNFLERLEELKRFSAEERVERLEKITMLFEDYIVDISLLYSIKSEQQPREFLHQDHDETDEITTDQS</sequence>
<organism evidence="2 3">
    <name type="scientific">Dentiscutata erythropus</name>
    <dbReference type="NCBI Taxonomy" id="1348616"/>
    <lineage>
        <taxon>Eukaryota</taxon>
        <taxon>Fungi</taxon>
        <taxon>Fungi incertae sedis</taxon>
        <taxon>Mucoromycota</taxon>
        <taxon>Glomeromycotina</taxon>
        <taxon>Glomeromycetes</taxon>
        <taxon>Diversisporales</taxon>
        <taxon>Gigasporaceae</taxon>
        <taxon>Dentiscutata</taxon>
    </lineage>
</organism>